<dbReference type="Proteomes" id="UP000178129">
    <property type="component" value="Unassembled WGS sequence"/>
</dbReference>
<reference evidence="4" key="1">
    <citation type="submission" date="2016-03" db="EMBL/GenBank/DDBJ databases">
        <authorList>
            <person name="Ploux O."/>
        </authorList>
    </citation>
    <scope>NUCLEOTIDE SEQUENCE [LARGE SCALE GENOMIC DNA]</scope>
    <source>
        <strain evidence="4">UK7</strain>
    </source>
</reference>
<evidence type="ECO:0000259" key="2">
    <source>
        <dbReference type="Pfam" id="PF06985"/>
    </source>
</evidence>
<feature type="domain" description="Heterokaryon incompatibility" evidence="2">
    <location>
        <begin position="65"/>
        <end position="234"/>
    </location>
</feature>
<dbReference type="PANTHER" id="PTHR24148:SF73">
    <property type="entry name" value="HET DOMAIN PROTEIN (AFU_ORTHOLOGUE AFUA_8G01020)"/>
    <property type="match status" value="1"/>
</dbReference>
<evidence type="ECO:0000256" key="1">
    <source>
        <dbReference type="SAM" id="MobiDB-lite"/>
    </source>
</evidence>
<name>A0A1E1KEG9_9HELO</name>
<protein>
    <recommendedName>
        <fullName evidence="2">Heterokaryon incompatibility domain-containing protein</fullName>
    </recommendedName>
</protein>
<accession>A0A1E1KEG9</accession>
<gene>
    <name evidence="3" type="ORF">RCO7_04913</name>
</gene>
<proteinExistence type="predicted"/>
<dbReference type="InterPro" id="IPR052895">
    <property type="entry name" value="HetReg/Transcr_Mod"/>
</dbReference>
<dbReference type="STRING" id="914237.A0A1E1KEG9"/>
<feature type="region of interest" description="Disordered" evidence="1">
    <location>
        <begin position="674"/>
        <end position="699"/>
    </location>
</feature>
<comment type="caution">
    <text evidence="3">The sequence shown here is derived from an EMBL/GenBank/DDBJ whole genome shotgun (WGS) entry which is preliminary data.</text>
</comment>
<keyword evidence="4" id="KW-1185">Reference proteome</keyword>
<sequence>MASSASTSTLPLGFEFMYEQFTDMGPEFRLLQIHALSEVSFGSTNVQCTLSHWEVDPDYPHHPEYTALSYTWSAAEETTTGEVDPPLCEIIVNGNRLRVGSNLYDCLCELRRRIDVSEPKSMYIWIDAICIDQVNVHERSLQVGLMGTSIGMLAESWSGLPIVVGVTQMVEDFKEEEGSTEFAGTNYVASWQAENDHTHRYRRYSLPDPEDNRWSFFWLFLARRWFKRTWVIQEVVLARYVTYYCGPAKFSYNQMVQCADLLWWEIRTAERFSFNSSTIESSTCIRNTFLVQDLYTEEGRYRFDDRVLLIAPVDPKQPGPSWPTFSIAVGGTKRQIQETRFNYAATTAEVYTLAVRGIILDTSWLGFLLLVEDNAKRSVPSMPSYVPDFSVNGDQFGIGWQVLDSVLATMSDLTKTAPDGGVPSFVSDLLQITAIPLGTIIHTTGPILALLNSPHALALLHNLVSVLPVTRGAALFALARCLLQGDKRSIAIDLRQDQDLTASFLSHVLLQALDTYNYDGAETSQAQARAQLKSHLSTQLDRLFGTESLPYVTLLKRDLDAYLHSLVSTSPSTSIVTTTSLTHLSRLRRLAEPFSQIFAAHGLDRSVFVTREGALGTGPSSLQEGDGLWLVAKAPCCLILREVAETKVDVVGQERGESVVREVKSIWEGKDERRGDGIGDRAKREVQEQETREVDDEDKAKAAADEFLRAQPSHPVDGKRRRFLYVGWAYVNDLQSVVGGRSRAGMWERVDVE</sequence>
<evidence type="ECO:0000313" key="4">
    <source>
        <dbReference type="Proteomes" id="UP000178129"/>
    </source>
</evidence>
<dbReference type="InParanoid" id="A0A1E1KEG9"/>
<organism evidence="3 4">
    <name type="scientific">Rhynchosporium graminicola</name>
    <dbReference type="NCBI Taxonomy" id="2792576"/>
    <lineage>
        <taxon>Eukaryota</taxon>
        <taxon>Fungi</taxon>
        <taxon>Dikarya</taxon>
        <taxon>Ascomycota</taxon>
        <taxon>Pezizomycotina</taxon>
        <taxon>Leotiomycetes</taxon>
        <taxon>Helotiales</taxon>
        <taxon>Ploettnerulaceae</taxon>
        <taxon>Rhynchosporium</taxon>
    </lineage>
</organism>
<dbReference type="EMBL" id="FJUW01000012">
    <property type="protein sequence ID" value="CZS96402.1"/>
    <property type="molecule type" value="Genomic_DNA"/>
</dbReference>
<dbReference type="AlphaFoldDB" id="A0A1E1KEG9"/>
<dbReference type="PANTHER" id="PTHR24148">
    <property type="entry name" value="ANKYRIN REPEAT DOMAIN-CONTAINING PROTEIN 39 HOMOLOG-RELATED"/>
    <property type="match status" value="1"/>
</dbReference>
<dbReference type="InterPro" id="IPR010730">
    <property type="entry name" value="HET"/>
</dbReference>
<dbReference type="Pfam" id="PF06985">
    <property type="entry name" value="HET"/>
    <property type="match status" value="1"/>
</dbReference>
<evidence type="ECO:0000313" key="3">
    <source>
        <dbReference type="EMBL" id="CZS96402.1"/>
    </source>
</evidence>